<dbReference type="AlphaFoldDB" id="A0AAD8JBF0"/>
<dbReference type="PANTHER" id="PTHR23227:SF67">
    <property type="entry name" value="CRANIOFACIAL DEVELOPMENT PROTEIN 2-LIKE"/>
    <property type="match status" value="1"/>
</dbReference>
<evidence type="ECO:0000313" key="2">
    <source>
        <dbReference type="Proteomes" id="UP001237642"/>
    </source>
</evidence>
<proteinExistence type="predicted"/>
<gene>
    <name evidence="1" type="ORF">POM88_000579</name>
</gene>
<reference evidence="1" key="2">
    <citation type="submission" date="2023-05" db="EMBL/GenBank/DDBJ databases">
        <authorList>
            <person name="Schelkunov M.I."/>
        </authorList>
    </citation>
    <scope>NUCLEOTIDE SEQUENCE</scope>
    <source>
        <strain evidence="1">Hsosn_3</strain>
        <tissue evidence="1">Leaf</tissue>
    </source>
</reference>
<comment type="caution">
    <text evidence="1">The sequence shown here is derived from an EMBL/GenBank/DDBJ whole genome shotgun (WGS) entry which is preliminary data.</text>
</comment>
<sequence length="292" mass="33318">MASLEVTDKRIERLVSTIKDKHLCDGFIRNPQPTNDDYDDTSLKWYVPEFSGASDSEDFLEWVSHMEYLFDYKGFDDQRSYKIANMNLTKYASLWFANLKIKLMREGAPRITTWTEMKRQLNNHFGLKDCIEDKVVKKDKVEPDIVNVEDKLVESRLDDLVKRIPFDQLLFVGGDFNGHFGSRVDGYQGIHGGIGFGVRNAPRTIFLEFSKAHELVIVNCCFQKLPKLIIFLCVIGILDFEGVLGFSQRGVCFKAPSLSYVFIYGKSIDGGDEGCCTKNTLVVFERVESGEI</sequence>
<name>A0AAD8JBF0_9APIA</name>
<reference evidence="1" key="1">
    <citation type="submission" date="2023-02" db="EMBL/GenBank/DDBJ databases">
        <title>Genome of toxic invasive species Heracleum sosnowskyi carries increased number of genes despite the absence of recent whole-genome duplications.</title>
        <authorList>
            <person name="Schelkunov M."/>
            <person name="Shtratnikova V."/>
            <person name="Makarenko M."/>
            <person name="Klepikova A."/>
            <person name="Omelchenko D."/>
            <person name="Novikova G."/>
            <person name="Obukhova E."/>
            <person name="Bogdanov V."/>
            <person name="Penin A."/>
            <person name="Logacheva M."/>
        </authorList>
    </citation>
    <scope>NUCLEOTIDE SEQUENCE</scope>
    <source>
        <strain evidence="1">Hsosn_3</strain>
        <tissue evidence="1">Leaf</tissue>
    </source>
</reference>
<organism evidence="1 2">
    <name type="scientific">Heracleum sosnowskyi</name>
    <dbReference type="NCBI Taxonomy" id="360622"/>
    <lineage>
        <taxon>Eukaryota</taxon>
        <taxon>Viridiplantae</taxon>
        <taxon>Streptophyta</taxon>
        <taxon>Embryophyta</taxon>
        <taxon>Tracheophyta</taxon>
        <taxon>Spermatophyta</taxon>
        <taxon>Magnoliopsida</taxon>
        <taxon>eudicotyledons</taxon>
        <taxon>Gunneridae</taxon>
        <taxon>Pentapetalae</taxon>
        <taxon>asterids</taxon>
        <taxon>campanulids</taxon>
        <taxon>Apiales</taxon>
        <taxon>Apiaceae</taxon>
        <taxon>Apioideae</taxon>
        <taxon>apioid superclade</taxon>
        <taxon>Tordylieae</taxon>
        <taxon>Tordyliinae</taxon>
        <taxon>Heracleum</taxon>
    </lineage>
</organism>
<accession>A0AAD8JBF0</accession>
<dbReference type="PANTHER" id="PTHR23227">
    <property type="entry name" value="BUCENTAUR RELATED"/>
    <property type="match status" value="1"/>
</dbReference>
<evidence type="ECO:0000313" key="1">
    <source>
        <dbReference type="EMBL" id="KAK1400974.1"/>
    </source>
</evidence>
<dbReference type="Proteomes" id="UP001237642">
    <property type="component" value="Unassembled WGS sequence"/>
</dbReference>
<protein>
    <submittedName>
        <fullName evidence="1">Uncharacterized protein</fullName>
    </submittedName>
</protein>
<dbReference type="EMBL" id="JAUIZM010000001">
    <property type="protein sequence ID" value="KAK1400974.1"/>
    <property type="molecule type" value="Genomic_DNA"/>
</dbReference>
<keyword evidence="2" id="KW-1185">Reference proteome</keyword>
<dbReference type="InterPro" id="IPR027124">
    <property type="entry name" value="Swc5/CFDP1/2"/>
</dbReference>